<keyword evidence="3" id="KW-1185">Reference proteome</keyword>
<organism evidence="2 3">
    <name type="scientific">Ophiocordyceps australis</name>
    <dbReference type="NCBI Taxonomy" id="1399860"/>
    <lineage>
        <taxon>Eukaryota</taxon>
        <taxon>Fungi</taxon>
        <taxon>Dikarya</taxon>
        <taxon>Ascomycota</taxon>
        <taxon>Pezizomycotina</taxon>
        <taxon>Sordariomycetes</taxon>
        <taxon>Hypocreomycetidae</taxon>
        <taxon>Hypocreales</taxon>
        <taxon>Ophiocordycipitaceae</taxon>
        <taxon>Ophiocordyceps</taxon>
    </lineage>
</organism>
<sequence>MHIFSILTAALATVASVTASTIGRRDAYTLISDFKTLADRTGDMSTALDEFTGSPPSIQPLEAATSSIITLFQQITANIDALPMLDPSQSRQILSALQNEAAIAQGFFNKLVAKHTLVAAIHQESIIVSVIHQFQDYSTRAFAVLTPKMNGLDSTLMGMAQATLEEALERALTTYM</sequence>
<dbReference type="Pfam" id="PF12296">
    <property type="entry name" value="HsbA"/>
    <property type="match status" value="1"/>
</dbReference>
<keyword evidence="1" id="KW-0732">Signal</keyword>
<dbReference type="InterPro" id="IPR021054">
    <property type="entry name" value="Cell_wall_mannoprotein_1"/>
</dbReference>
<protein>
    <submittedName>
        <fullName evidence="2">Uncharacterized protein</fullName>
    </submittedName>
</protein>
<evidence type="ECO:0000256" key="1">
    <source>
        <dbReference type="SAM" id="SignalP"/>
    </source>
</evidence>
<gene>
    <name evidence="2" type="ORF">CDD81_6027</name>
</gene>
<reference evidence="2 3" key="1">
    <citation type="submission" date="2017-06" db="EMBL/GenBank/DDBJ databases">
        <title>Ant-infecting Ophiocordyceps genomes reveal a high diversity of potential behavioral manipulation genes and a possible major role for enterotoxins.</title>
        <authorList>
            <person name="De Bekker C."/>
            <person name="Evans H.C."/>
            <person name="Brachmann A."/>
            <person name="Hughes D.P."/>
        </authorList>
    </citation>
    <scope>NUCLEOTIDE SEQUENCE [LARGE SCALE GENOMIC DNA]</scope>
    <source>
        <strain evidence="2 3">Map64</strain>
    </source>
</reference>
<feature type="chain" id="PRO_5012338227" evidence="1">
    <location>
        <begin position="20"/>
        <end position="176"/>
    </location>
</feature>
<dbReference type="Proteomes" id="UP000226192">
    <property type="component" value="Unassembled WGS sequence"/>
</dbReference>
<dbReference type="EMBL" id="NJET01000050">
    <property type="protein sequence ID" value="PHH63426.1"/>
    <property type="molecule type" value="Genomic_DNA"/>
</dbReference>
<name>A0A2C5Y6U8_9HYPO</name>
<feature type="signal peptide" evidence="1">
    <location>
        <begin position="1"/>
        <end position="19"/>
    </location>
</feature>
<proteinExistence type="predicted"/>
<dbReference type="AlphaFoldDB" id="A0A2C5Y6U8"/>
<evidence type="ECO:0000313" key="3">
    <source>
        <dbReference type="Proteomes" id="UP000226192"/>
    </source>
</evidence>
<accession>A0A2C5Y6U8</accession>
<comment type="caution">
    <text evidence="2">The sequence shown here is derived from an EMBL/GenBank/DDBJ whole genome shotgun (WGS) entry which is preliminary data.</text>
</comment>
<evidence type="ECO:0000313" key="2">
    <source>
        <dbReference type="EMBL" id="PHH63426.1"/>
    </source>
</evidence>